<gene>
    <name evidence="2" type="ORF">BXYJ_LOCUS6446</name>
</gene>
<name>A0A7I8WJT9_BURXY</name>
<accession>A0A7I8WJT9</accession>
<dbReference type="EMBL" id="CAJFCV020000003">
    <property type="protein sequence ID" value="CAG9107521.1"/>
    <property type="molecule type" value="Genomic_DNA"/>
</dbReference>
<comment type="caution">
    <text evidence="2">The sequence shown here is derived from an EMBL/GenBank/DDBJ whole genome shotgun (WGS) entry which is preliminary data.</text>
</comment>
<protein>
    <submittedName>
        <fullName evidence="2">(pine wood nematode) hypothetical protein</fullName>
    </submittedName>
</protein>
<proteinExistence type="predicted"/>
<feature type="region of interest" description="Disordered" evidence="1">
    <location>
        <begin position="1"/>
        <end position="36"/>
    </location>
</feature>
<evidence type="ECO:0000313" key="2">
    <source>
        <dbReference type="EMBL" id="CAD5220974.1"/>
    </source>
</evidence>
<evidence type="ECO:0000256" key="1">
    <source>
        <dbReference type="SAM" id="MobiDB-lite"/>
    </source>
</evidence>
<feature type="compositionally biased region" description="Polar residues" evidence="1">
    <location>
        <begin position="102"/>
        <end position="111"/>
    </location>
</feature>
<keyword evidence="3" id="KW-1185">Reference proteome</keyword>
<reference evidence="2" key="1">
    <citation type="submission" date="2020-09" db="EMBL/GenBank/DDBJ databases">
        <authorList>
            <person name="Kikuchi T."/>
        </authorList>
    </citation>
    <scope>NUCLEOTIDE SEQUENCE</scope>
    <source>
        <strain evidence="2">Ka4C1</strain>
    </source>
</reference>
<feature type="region of interest" description="Disordered" evidence="1">
    <location>
        <begin position="63"/>
        <end position="111"/>
    </location>
</feature>
<dbReference type="Proteomes" id="UP000582659">
    <property type="component" value="Unassembled WGS sequence"/>
</dbReference>
<feature type="compositionally biased region" description="Basic and acidic residues" evidence="1">
    <location>
        <begin position="13"/>
        <end position="24"/>
    </location>
</feature>
<dbReference type="EMBL" id="CAJFDI010000003">
    <property type="protein sequence ID" value="CAD5220974.1"/>
    <property type="molecule type" value="Genomic_DNA"/>
</dbReference>
<dbReference type="OrthoDB" id="10482591at2759"/>
<dbReference type="AlphaFoldDB" id="A0A7I8WJT9"/>
<dbReference type="Proteomes" id="UP000659654">
    <property type="component" value="Unassembled WGS sequence"/>
</dbReference>
<sequence length="111" mass="12195">MISDAEMSQKPGVSEERHPLRKTDLTPAVGGNTPQEAFARQLRQYDSIKSKRVLVATIPVTPRFTSITRPSRRANDNFESRPTLPVDGREHSMSSSVSSPSQNTTPASSEV</sequence>
<evidence type="ECO:0000313" key="3">
    <source>
        <dbReference type="Proteomes" id="UP000659654"/>
    </source>
</evidence>
<organism evidence="2 3">
    <name type="scientific">Bursaphelenchus xylophilus</name>
    <name type="common">Pinewood nematode worm</name>
    <name type="synonym">Aphelenchoides xylophilus</name>
    <dbReference type="NCBI Taxonomy" id="6326"/>
    <lineage>
        <taxon>Eukaryota</taxon>
        <taxon>Metazoa</taxon>
        <taxon>Ecdysozoa</taxon>
        <taxon>Nematoda</taxon>
        <taxon>Chromadorea</taxon>
        <taxon>Rhabditida</taxon>
        <taxon>Tylenchina</taxon>
        <taxon>Tylenchomorpha</taxon>
        <taxon>Aphelenchoidea</taxon>
        <taxon>Aphelenchoididae</taxon>
        <taxon>Bursaphelenchus</taxon>
    </lineage>
</organism>